<dbReference type="InterPro" id="IPR001633">
    <property type="entry name" value="EAL_dom"/>
</dbReference>
<gene>
    <name evidence="2" type="ORF">CIK00_10200</name>
</gene>
<evidence type="ECO:0000259" key="1">
    <source>
        <dbReference type="PROSITE" id="PS50883"/>
    </source>
</evidence>
<reference evidence="2 3" key="1">
    <citation type="journal article" date="2018" name="Syst. Appl. Microbiol.">
        <title>Photobacterium carnosum sp. nov., isolated from spoiled modified atmosphere packaged poultry meat.</title>
        <authorList>
            <person name="Hilgarth M."/>
            <person name="Fuertes S."/>
            <person name="Ehrmann M."/>
            <person name="Vogel R.F."/>
        </authorList>
    </citation>
    <scope>NUCLEOTIDE SEQUENCE [LARGE SCALE GENOMIC DNA]</scope>
    <source>
        <strain evidence="2 3">TMW 2.2021</strain>
    </source>
</reference>
<dbReference type="EMBL" id="NPIB01000010">
    <property type="protein sequence ID" value="PLC58031.1"/>
    <property type="molecule type" value="Genomic_DNA"/>
</dbReference>
<dbReference type="Gene3D" id="3.20.20.450">
    <property type="entry name" value="EAL domain"/>
    <property type="match status" value="1"/>
</dbReference>
<feature type="domain" description="EAL" evidence="1">
    <location>
        <begin position="4"/>
        <end position="249"/>
    </location>
</feature>
<dbReference type="GO" id="GO:0071111">
    <property type="term" value="F:cyclic-guanylate-specific phosphodiesterase activity"/>
    <property type="evidence" value="ECO:0007669"/>
    <property type="project" value="InterPro"/>
</dbReference>
<accession>A0A2N4USP0</accession>
<dbReference type="GeneID" id="69965629"/>
<keyword evidence="3" id="KW-1185">Reference proteome</keyword>
<comment type="caution">
    <text evidence="2">The sequence shown here is derived from an EMBL/GenBank/DDBJ whole genome shotgun (WGS) entry which is preliminary data.</text>
</comment>
<evidence type="ECO:0000313" key="3">
    <source>
        <dbReference type="Proteomes" id="UP000234420"/>
    </source>
</evidence>
<proteinExistence type="predicted"/>
<dbReference type="RefSeq" id="WP_101768768.1">
    <property type="nucleotide sequence ID" value="NZ_BPPU01000001.1"/>
</dbReference>
<dbReference type="Proteomes" id="UP000234420">
    <property type="component" value="Unassembled WGS sequence"/>
</dbReference>
<dbReference type="SMART" id="SM00052">
    <property type="entry name" value="EAL"/>
    <property type="match status" value="1"/>
</dbReference>
<dbReference type="InterPro" id="IPR050706">
    <property type="entry name" value="Cyclic-di-GMP_PDE-like"/>
</dbReference>
<organism evidence="2 3">
    <name type="scientific">Photobacterium carnosum</name>
    <dbReference type="NCBI Taxonomy" id="2023717"/>
    <lineage>
        <taxon>Bacteria</taxon>
        <taxon>Pseudomonadati</taxon>
        <taxon>Pseudomonadota</taxon>
        <taxon>Gammaproteobacteria</taxon>
        <taxon>Vibrionales</taxon>
        <taxon>Vibrionaceae</taxon>
        <taxon>Photobacterium</taxon>
    </lineage>
</organism>
<dbReference type="PANTHER" id="PTHR33121">
    <property type="entry name" value="CYCLIC DI-GMP PHOSPHODIESTERASE PDEF"/>
    <property type="match status" value="1"/>
</dbReference>
<dbReference type="PROSITE" id="PS50883">
    <property type="entry name" value="EAL"/>
    <property type="match status" value="1"/>
</dbReference>
<dbReference type="PANTHER" id="PTHR33121:SF79">
    <property type="entry name" value="CYCLIC DI-GMP PHOSPHODIESTERASE PDED-RELATED"/>
    <property type="match status" value="1"/>
</dbReference>
<dbReference type="CDD" id="cd01948">
    <property type="entry name" value="EAL"/>
    <property type="match status" value="1"/>
</dbReference>
<dbReference type="AlphaFoldDB" id="A0A2N4USP0"/>
<dbReference type="Pfam" id="PF00563">
    <property type="entry name" value="EAL"/>
    <property type="match status" value="1"/>
</dbReference>
<dbReference type="InterPro" id="IPR035919">
    <property type="entry name" value="EAL_sf"/>
</dbReference>
<evidence type="ECO:0000313" key="2">
    <source>
        <dbReference type="EMBL" id="PLC58031.1"/>
    </source>
</evidence>
<protein>
    <recommendedName>
        <fullName evidence="1">EAL domain-containing protein</fullName>
    </recommendedName>
</protein>
<sequence>MNSIVIKKTQIANAISMDEIQPFIQPIVNRNKNLIGFEVLARWIVSEYETRLPLQFIPIIKDDKQLSESLTISLLQQLITHFSSHKNNNIFISINIYSHSLTTLVINLLIKLNKYINVVIEILEDDDINNRNEFKIILHYLKSKGIKIALDDFGCGNNINDRLFDYPFDYVKIDKLFISDIDIHSDKLKSLKAMMKIIHYFNLPIIAEGVENEHVFNVLTMLNIEMYQGYLFSKPIPLSDQQYQSISLIKDNKASQILKRII</sequence>
<name>A0A2N4USP0_9GAMM</name>
<dbReference type="SUPFAM" id="SSF141868">
    <property type="entry name" value="EAL domain-like"/>
    <property type="match status" value="1"/>
</dbReference>